<dbReference type="InterPro" id="IPR008969">
    <property type="entry name" value="CarboxyPept-like_regulatory"/>
</dbReference>
<proteinExistence type="predicted"/>
<evidence type="ECO:0000313" key="2">
    <source>
        <dbReference type="Proteomes" id="UP000319040"/>
    </source>
</evidence>
<dbReference type="OrthoDB" id="983143at2"/>
<dbReference type="Gene3D" id="2.60.40.1120">
    <property type="entry name" value="Carboxypeptidase-like, regulatory domain"/>
    <property type="match status" value="1"/>
</dbReference>
<dbReference type="InterPro" id="IPR043741">
    <property type="entry name" value="DUF5686"/>
</dbReference>
<protein>
    <submittedName>
        <fullName evidence="1">CarboxypepD_reg-like domain-containing protein</fullName>
    </submittedName>
</protein>
<dbReference type="EMBL" id="FXTB01000001">
    <property type="protein sequence ID" value="SMO34284.1"/>
    <property type="molecule type" value="Genomic_DNA"/>
</dbReference>
<accession>A0A521AHI4</accession>
<keyword evidence="2" id="KW-1185">Reference proteome</keyword>
<dbReference type="Pfam" id="PF13715">
    <property type="entry name" value="CarbopepD_reg_2"/>
    <property type="match status" value="1"/>
</dbReference>
<dbReference type="Proteomes" id="UP000319040">
    <property type="component" value="Unassembled WGS sequence"/>
</dbReference>
<dbReference type="AlphaFoldDB" id="A0A521AHI4"/>
<gene>
    <name evidence="1" type="ORF">SAMN06265379_101148</name>
</gene>
<reference evidence="1 2" key="1">
    <citation type="submission" date="2017-05" db="EMBL/GenBank/DDBJ databases">
        <authorList>
            <person name="Varghese N."/>
            <person name="Submissions S."/>
        </authorList>
    </citation>
    <scope>NUCLEOTIDE SEQUENCE [LARGE SCALE GENOMIC DNA]</scope>
    <source>
        <strain evidence="1 2">DSM 27040</strain>
    </source>
</reference>
<name>A0A521AHI4_SACCC</name>
<evidence type="ECO:0000313" key="1">
    <source>
        <dbReference type="EMBL" id="SMO34284.1"/>
    </source>
</evidence>
<dbReference type="Pfam" id="PF18939">
    <property type="entry name" value="DUF5686"/>
    <property type="match status" value="1"/>
</dbReference>
<dbReference type="RefSeq" id="WP_142531565.1">
    <property type="nucleotide sequence ID" value="NZ_FXTB01000001.1"/>
</dbReference>
<dbReference type="SUPFAM" id="SSF49464">
    <property type="entry name" value="Carboxypeptidase regulatory domain-like"/>
    <property type="match status" value="1"/>
</dbReference>
<organism evidence="1 2">
    <name type="scientific">Saccharicrinis carchari</name>
    <dbReference type="NCBI Taxonomy" id="1168039"/>
    <lineage>
        <taxon>Bacteria</taxon>
        <taxon>Pseudomonadati</taxon>
        <taxon>Bacteroidota</taxon>
        <taxon>Bacteroidia</taxon>
        <taxon>Marinilabiliales</taxon>
        <taxon>Marinilabiliaceae</taxon>
        <taxon>Saccharicrinis</taxon>
    </lineage>
</organism>
<sequence length="898" mass="104801">MLSRYFQHNSSKNTFKKNIVPYRLKTLLLVLLINMAGTLVFSQVISGVITSSDGETIPFASIYIKELTTGTTTNAEGEYSIELPRGITHLSIQALGYIKVELEVNMQGADIRKDIVLKTQDYMIKEVRVYSGNEDPAYGIMRKTISLAPYFLRQVKHYRATVYLKGGFEMKNIPALFRRQLRNEGIEEGKTYVAESLNELTFNSPNQFVHKQISKRSTIPNNGEEQVLGFLNYSFYDSESELAISPVSRKAFSFYDFRYEGFFQQGEYFVNKIKVSPKRKNQQLFEGFIYIVDNLWNIHSVDLVNEQFLGKIHIKQVQEPVKGKAWLPVSYHFDVEVNKLGFNVTGNYRGSVKYKEVDLDFGLPVPTTLKKAYAKAEADKQILKEIESTQTQTKEQQKIESLLEKENISNREMKKLSRLMEQENQNRELSESGLRLKSRDSLFQIVTDTISPDSIDWNKYRPIPLSKKEIQSFGIRDSLTLAMAGLTEDSIEYKKETSHFVELIAKAIAGTKHYNHDSTFRIKYYGLINPTAFNFNSVDALTFSQKADIKKLLSNGMRLDFYPKIKYAFGPQELMWKARIKIDTEHINHTRFFVDGGQWSTDFNEETGISPFVNMASSLLLKDNYMKLYRNNYLWLGGRRDLANGLRFFIDLKYRDMDLLNNTTDYSFAYPEKNYSLNNKVFDRNLNSHFINRRAFEVESKLVYTPRYFYRIENNFKRMVSSDYPTFTLTYKGATDAVFNTQSRYHMMELGIEQELDWSLMYKINYNARAGYYFDHTSMHFSQFSHFNTAEVPVSFKKWSNSFNLLHDYRYSTNKWFVEAHFSYSMPYLFIKNLPFLQDKLWNEDLYFGHLSVPDFENYNEIGYGISRIFLVANLGVFVGFKDVDFHRWGVRVSINLP</sequence>